<dbReference type="AlphaFoldDB" id="A0A1E7W8F9"/>
<dbReference type="SUPFAM" id="SSF55729">
    <property type="entry name" value="Acyl-CoA N-acyltransferases (Nat)"/>
    <property type="match status" value="1"/>
</dbReference>
<dbReference type="Pfam" id="PF04339">
    <property type="entry name" value="FemAB_like"/>
    <property type="match status" value="1"/>
</dbReference>
<evidence type="ECO:0008006" key="3">
    <source>
        <dbReference type="Google" id="ProtNLM"/>
    </source>
</evidence>
<dbReference type="PANTHER" id="PTHR47017:SF1">
    <property type="entry name" value="ACYL-COA"/>
    <property type="match status" value="1"/>
</dbReference>
<dbReference type="PANTHER" id="PTHR47017">
    <property type="entry name" value="ACYL-COA"/>
    <property type="match status" value="1"/>
</dbReference>
<dbReference type="EMBL" id="LROM01000147">
    <property type="protein sequence ID" value="OEZ92543.1"/>
    <property type="molecule type" value="Genomic_DNA"/>
</dbReference>
<sequence>MDTNYRMRPANAKAVDTLDLAHYHAAGGSVSEAEFSIIESLEGVDEQQWQALAGDNPTLAYRFLHTLHTTRCACPQTGWTPRYLVMYRNGVLHGAMPLYLKHHSRGEYVFDHAWADAFHRNGIEYYPKLLSAVPFSPVTGSRLLARSTEDRALLARAVLQVARQLETSSLHILFPDEDDRQALAAAGFMLREGVQFHWENQGYADFDAFLAGFKMDKRKKIRQDRRRVFDAGITFQHLAGAAITPEVMAFFYQCYVSTYLAHGNKPYLNLAFFEQLRAQMAEHIMIVLAQRDGQPVAVALNLVGGGIMYGRYWGTTEFVSGLHFETCYVQAIEYCITHGIARFEGGAQGVHKMSRGLSPTPTWSAHWVADPRFAAAIGDFLAQETAAIEQYIDELAEHAPFK</sequence>
<dbReference type="Proteomes" id="UP000175989">
    <property type="component" value="Unassembled WGS sequence"/>
</dbReference>
<evidence type="ECO:0000313" key="2">
    <source>
        <dbReference type="Proteomes" id="UP000175989"/>
    </source>
</evidence>
<name>A0A1E7W8F9_9BURK</name>
<gene>
    <name evidence="1" type="ORF">DUPY_48000</name>
</gene>
<keyword evidence="2" id="KW-1185">Reference proteome</keyword>
<dbReference type="Gene3D" id="3.40.630.30">
    <property type="match status" value="1"/>
</dbReference>
<evidence type="ECO:0000313" key="1">
    <source>
        <dbReference type="EMBL" id="OEZ92543.1"/>
    </source>
</evidence>
<reference evidence="2" key="1">
    <citation type="journal article" date="2016" name="Front. Microbiol.">
        <title>Molecular Keys to the Janthinobacterium and Duganella spp. Interaction with the Plant Pathogen Fusarium graminearum.</title>
        <authorList>
            <person name="Haack F.S."/>
            <person name="Poehlein A."/>
            <person name="Kroger C."/>
            <person name="Voigt C.A."/>
            <person name="Piepenbring M."/>
            <person name="Bode H.B."/>
            <person name="Daniel R."/>
            <person name="Schafer W."/>
            <person name="Streit W.R."/>
        </authorList>
    </citation>
    <scope>NUCLEOTIDE SEQUENCE [LARGE SCALE GENOMIC DNA]</scope>
    <source>
        <strain evidence="2">T54</strain>
    </source>
</reference>
<proteinExistence type="predicted"/>
<comment type="caution">
    <text evidence="1">The sequence shown here is derived from an EMBL/GenBank/DDBJ whole genome shotgun (WGS) entry which is preliminary data.</text>
</comment>
<accession>A0A1E7W8F9</accession>
<dbReference type="PATRIC" id="fig|762836.4.peg.4940"/>
<dbReference type="InterPro" id="IPR016181">
    <property type="entry name" value="Acyl_CoA_acyltransferase"/>
</dbReference>
<organism evidence="1 2">
    <name type="scientific">Duganella phyllosphaerae</name>
    <dbReference type="NCBI Taxonomy" id="762836"/>
    <lineage>
        <taxon>Bacteria</taxon>
        <taxon>Pseudomonadati</taxon>
        <taxon>Pseudomonadota</taxon>
        <taxon>Betaproteobacteria</taxon>
        <taxon>Burkholderiales</taxon>
        <taxon>Oxalobacteraceae</taxon>
        <taxon>Telluria group</taxon>
        <taxon>Duganella</taxon>
    </lineage>
</organism>
<dbReference type="InterPro" id="IPR007434">
    <property type="entry name" value="FemAB-like"/>
</dbReference>
<protein>
    <recommendedName>
        <fullName evidence="3">GNAT family N-acetyltransferase</fullName>
    </recommendedName>
</protein>